<dbReference type="CDD" id="cd18549">
    <property type="entry name" value="ABC_6TM_YwjA_like"/>
    <property type="match status" value="1"/>
</dbReference>
<evidence type="ECO:0000313" key="11">
    <source>
        <dbReference type="EMBL" id="SMY07081.1"/>
    </source>
</evidence>
<evidence type="ECO:0000256" key="4">
    <source>
        <dbReference type="ARBA" id="ARBA00022741"/>
    </source>
</evidence>
<name>A0A238LBU1_9RHOB</name>
<keyword evidence="6 8" id="KW-1133">Transmembrane helix</keyword>
<dbReference type="Gene3D" id="1.20.1560.10">
    <property type="entry name" value="ABC transporter type 1, transmembrane domain"/>
    <property type="match status" value="1"/>
</dbReference>
<evidence type="ECO:0000256" key="1">
    <source>
        <dbReference type="ARBA" id="ARBA00004651"/>
    </source>
</evidence>
<keyword evidence="5 11" id="KW-0067">ATP-binding</keyword>
<feature type="domain" description="ABC transporter" evidence="9">
    <location>
        <begin position="361"/>
        <end position="595"/>
    </location>
</feature>
<keyword evidence="7 8" id="KW-0472">Membrane</keyword>
<dbReference type="PROSITE" id="PS50929">
    <property type="entry name" value="ABC_TM1F"/>
    <property type="match status" value="1"/>
</dbReference>
<dbReference type="Gene3D" id="3.40.50.300">
    <property type="entry name" value="P-loop containing nucleotide triphosphate hydrolases"/>
    <property type="match status" value="1"/>
</dbReference>
<feature type="domain" description="ABC transmembrane type-1" evidence="10">
    <location>
        <begin position="45"/>
        <end position="327"/>
    </location>
</feature>
<feature type="transmembrane region" description="Helical" evidence="8">
    <location>
        <begin position="264"/>
        <end position="290"/>
    </location>
</feature>
<protein>
    <submittedName>
        <fullName evidence="11">Putative multidrug export ATP-binding/permease protein</fullName>
        <ecNumber evidence="11">3.6.3.-</ecNumber>
    </submittedName>
</protein>
<dbReference type="PROSITE" id="PS00211">
    <property type="entry name" value="ABC_TRANSPORTER_1"/>
    <property type="match status" value="1"/>
</dbReference>
<feature type="transmembrane region" description="Helical" evidence="8">
    <location>
        <begin position="186"/>
        <end position="204"/>
    </location>
</feature>
<dbReference type="Proteomes" id="UP000201613">
    <property type="component" value="Unassembled WGS sequence"/>
</dbReference>
<dbReference type="Pfam" id="PF00005">
    <property type="entry name" value="ABC_tran"/>
    <property type="match status" value="1"/>
</dbReference>
<keyword evidence="12" id="KW-1185">Reference proteome</keyword>
<dbReference type="InterPro" id="IPR036640">
    <property type="entry name" value="ABC1_TM_sf"/>
</dbReference>
<gene>
    <name evidence="11" type="ORF">LOM8899_01213</name>
</gene>
<feature type="transmembrane region" description="Helical" evidence="8">
    <location>
        <begin position="81"/>
        <end position="110"/>
    </location>
</feature>
<evidence type="ECO:0000259" key="10">
    <source>
        <dbReference type="PROSITE" id="PS50929"/>
    </source>
</evidence>
<dbReference type="AlphaFoldDB" id="A0A238LBU1"/>
<feature type="transmembrane region" description="Helical" evidence="8">
    <location>
        <begin position="163"/>
        <end position="180"/>
    </location>
</feature>
<accession>A0A238LBU1</accession>
<feature type="transmembrane region" description="Helical" evidence="8">
    <location>
        <begin position="296"/>
        <end position="312"/>
    </location>
</feature>
<dbReference type="InterPro" id="IPR011527">
    <property type="entry name" value="ABC1_TM_dom"/>
</dbReference>
<dbReference type="InterPro" id="IPR027417">
    <property type="entry name" value="P-loop_NTPase"/>
</dbReference>
<evidence type="ECO:0000256" key="5">
    <source>
        <dbReference type="ARBA" id="ARBA00022840"/>
    </source>
</evidence>
<dbReference type="SUPFAM" id="SSF52540">
    <property type="entry name" value="P-loop containing nucleoside triphosphate hydrolases"/>
    <property type="match status" value="1"/>
</dbReference>
<dbReference type="FunFam" id="3.40.50.300:FF:000287">
    <property type="entry name" value="Multidrug ABC transporter ATP-binding protein"/>
    <property type="match status" value="1"/>
</dbReference>
<keyword evidence="4" id="KW-0547">Nucleotide-binding</keyword>
<keyword evidence="11" id="KW-0378">Hydrolase</keyword>
<dbReference type="PANTHER" id="PTHR43394:SF1">
    <property type="entry name" value="ATP-BINDING CASSETTE SUB-FAMILY B MEMBER 10, MITOCHONDRIAL"/>
    <property type="match status" value="1"/>
</dbReference>
<keyword evidence="2" id="KW-0813">Transport</keyword>
<sequence length="603" mass="65865">MIAVARHWTLMAQSGLPPGIPIPESVPPMLKDFFSYYAPHRRLFLLDFGCAVLAGLLALGFPLAVKVFVDTLLPRGDWGLIVLAAAGLLVIYLLNTALMAIVTYWGHVLGISIETEMRRRAFEHLQNLPVSFFDEQKTGHLVGRLTKDLEEIGEIAHHGPEDLFVALMTFLGALALMFYVHPPLALIASTIAPLVFWLAFRYGGEMTRNFRSQFERVGAFNARIEENVGGARVVRAFANEEHEKALFAVDNTKYGAVKREAYRIMAITISLNFLGMRLLQVVILLAGTWFVTQGSLTVGGFVGFLLLINVFYQPLEKIAAVIETYPKGIAGFKRYSELLATAPDITDAPGAPDLGPVKGEIRFDDVGFGYATDRVILSGISLTVAPGETVAFVGPSGAGKTTLAALVPRFYEVSHGAITVDGQDIRSVTIASLRQQIGIVSQDVFLFGGTLRENIAYGRLEASESEILDAARRARLDQMIDDLPLGLDTVIGERGVKLSGGQKQRVAIARIFLRNPPILILDEATSALDTETERLIQASLEELAQGRTVLVIAHRLATIRGASRIAVIEAGRITEVGTHAELLMQGGRYRRLYDAQQLDLAAE</sequence>
<evidence type="ECO:0000259" key="9">
    <source>
        <dbReference type="PROSITE" id="PS50893"/>
    </source>
</evidence>
<evidence type="ECO:0000313" key="12">
    <source>
        <dbReference type="Proteomes" id="UP000201613"/>
    </source>
</evidence>
<feature type="transmembrane region" description="Helical" evidence="8">
    <location>
        <begin position="43"/>
        <end position="69"/>
    </location>
</feature>
<dbReference type="PROSITE" id="PS50893">
    <property type="entry name" value="ABC_TRANSPORTER_2"/>
    <property type="match status" value="1"/>
</dbReference>
<dbReference type="InterPro" id="IPR039421">
    <property type="entry name" value="Type_1_exporter"/>
</dbReference>
<dbReference type="Pfam" id="PF00664">
    <property type="entry name" value="ABC_membrane"/>
    <property type="match status" value="1"/>
</dbReference>
<keyword evidence="3 8" id="KW-0812">Transmembrane</keyword>
<dbReference type="InterPro" id="IPR017871">
    <property type="entry name" value="ABC_transporter-like_CS"/>
</dbReference>
<evidence type="ECO:0000256" key="6">
    <source>
        <dbReference type="ARBA" id="ARBA00022989"/>
    </source>
</evidence>
<dbReference type="InterPro" id="IPR003593">
    <property type="entry name" value="AAA+_ATPase"/>
</dbReference>
<dbReference type="GO" id="GO:0005886">
    <property type="term" value="C:plasma membrane"/>
    <property type="evidence" value="ECO:0007669"/>
    <property type="project" value="UniProtKB-SubCell"/>
</dbReference>
<dbReference type="GO" id="GO:0016887">
    <property type="term" value="F:ATP hydrolysis activity"/>
    <property type="evidence" value="ECO:0007669"/>
    <property type="project" value="InterPro"/>
</dbReference>
<dbReference type="EMBL" id="FXZK01000001">
    <property type="protein sequence ID" value="SMY07081.1"/>
    <property type="molecule type" value="Genomic_DNA"/>
</dbReference>
<dbReference type="GO" id="GO:0015421">
    <property type="term" value="F:ABC-type oligopeptide transporter activity"/>
    <property type="evidence" value="ECO:0007669"/>
    <property type="project" value="TreeGrafter"/>
</dbReference>
<evidence type="ECO:0000256" key="3">
    <source>
        <dbReference type="ARBA" id="ARBA00022692"/>
    </source>
</evidence>
<proteinExistence type="predicted"/>
<evidence type="ECO:0000256" key="2">
    <source>
        <dbReference type="ARBA" id="ARBA00022448"/>
    </source>
</evidence>
<dbReference type="GO" id="GO:0005524">
    <property type="term" value="F:ATP binding"/>
    <property type="evidence" value="ECO:0007669"/>
    <property type="project" value="UniProtKB-KW"/>
</dbReference>
<dbReference type="SUPFAM" id="SSF90123">
    <property type="entry name" value="ABC transporter transmembrane region"/>
    <property type="match status" value="1"/>
</dbReference>
<evidence type="ECO:0000256" key="7">
    <source>
        <dbReference type="ARBA" id="ARBA00023136"/>
    </source>
</evidence>
<dbReference type="PANTHER" id="PTHR43394">
    <property type="entry name" value="ATP-DEPENDENT PERMEASE MDL1, MITOCHONDRIAL"/>
    <property type="match status" value="1"/>
</dbReference>
<dbReference type="SMART" id="SM00382">
    <property type="entry name" value="AAA"/>
    <property type="match status" value="1"/>
</dbReference>
<evidence type="ECO:0000256" key="8">
    <source>
        <dbReference type="SAM" id="Phobius"/>
    </source>
</evidence>
<dbReference type="EC" id="3.6.3.-" evidence="11"/>
<reference evidence="11 12" key="1">
    <citation type="submission" date="2017-05" db="EMBL/GenBank/DDBJ databases">
        <authorList>
            <person name="Song R."/>
            <person name="Chenine A.L."/>
            <person name="Ruprecht R.M."/>
        </authorList>
    </citation>
    <scope>NUCLEOTIDE SEQUENCE [LARGE SCALE GENOMIC DNA]</scope>
    <source>
        <strain evidence="11 12">CECT 8899</strain>
    </source>
</reference>
<organism evidence="11 12">
    <name type="scientific">Flavimaricola marinus</name>
    <dbReference type="NCBI Taxonomy" id="1819565"/>
    <lineage>
        <taxon>Bacteria</taxon>
        <taxon>Pseudomonadati</taxon>
        <taxon>Pseudomonadota</taxon>
        <taxon>Alphaproteobacteria</taxon>
        <taxon>Rhodobacterales</taxon>
        <taxon>Paracoccaceae</taxon>
        <taxon>Flavimaricola</taxon>
    </lineage>
</organism>
<dbReference type="InterPro" id="IPR003439">
    <property type="entry name" value="ABC_transporter-like_ATP-bd"/>
</dbReference>
<comment type="subcellular location">
    <subcellularLocation>
        <location evidence="1">Cell membrane</location>
        <topology evidence="1">Multi-pass membrane protein</topology>
    </subcellularLocation>
</comment>